<comment type="caution">
    <text evidence="1">The sequence shown here is derived from an EMBL/GenBank/DDBJ whole genome shotgun (WGS) entry which is preliminary data.</text>
</comment>
<dbReference type="AlphaFoldDB" id="A0A9N9GRX5"/>
<sequence>MSWSKSQIAGYILATTVAKDFQFQLILVKTIGISEVTNIDENHKEDPSII</sequence>
<name>A0A9N9GRX5_9GLOM</name>
<dbReference type="Proteomes" id="UP000789831">
    <property type="component" value="Unassembled WGS sequence"/>
</dbReference>
<evidence type="ECO:0000313" key="2">
    <source>
        <dbReference type="Proteomes" id="UP000789831"/>
    </source>
</evidence>
<reference evidence="1" key="1">
    <citation type="submission" date="2021-06" db="EMBL/GenBank/DDBJ databases">
        <authorList>
            <person name="Kallberg Y."/>
            <person name="Tangrot J."/>
            <person name="Rosling A."/>
        </authorList>
    </citation>
    <scope>NUCLEOTIDE SEQUENCE</scope>
    <source>
        <strain evidence="1">MT106</strain>
    </source>
</reference>
<gene>
    <name evidence="1" type="ORF">AGERDE_LOCUS10491</name>
</gene>
<accession>A0A9N9GRX5</accession>
<keyword evidence="2" id="KW-1185">Reference proteome</keyword>
<protein>
    <submittedName>
        <fullName evidence="1">8455_t:CDS:1</fullName>
    </submittedName>
</protein>
<proteinExistence type="predicted"/>
<dbReference type="EMBL" id="CAJVPL010003309">
    <property type="protein sequence ID" value="CAG8630241.1"/>
    <property type="molecule type" value="Genomic_DNA"/>
</dbReference>
<evidence type="ECO:0000313" key="1">
    <source>
        <dbReference type="EMBL" id="CAG8630241.1"/>
    </source>
</evidence>
<organism evidence="1 2">
    <name type="scientific">Ambispora gerdemannii</name>
    <dbReference type="NCBI Taxonomy" id="144530"/>
    <lineage>
        <taxon>Eukaryota</taxon>
        <taxon>Fungi</taxon>
        <taxon>Fungi incertae sedis</taxon>
        <taxon>Mucoromycota</taxon>
        <taxon>Glomeromycotina</taxon>
        <taxon>Glomeromycetes</taxon>
        <taxon>Archaeosporales</taxon>
        <taxon>Ambisporaceae</taxon>
        <taxon>Ambispora</taxon>
    </lineage>
</organism>